<sequence>MYSDFGQICDGFGAESFSGPSGISRVQTIAPDVVNVAEIEHARQDDQRMSNSDNTEKKNAQSITNVDTKLVKISTPTSKEHLFTITRSLTFQQFLMDAASYWSLPAAQVVLCDQRGGIWPLLEPVMTTLASTENLEKNVILDIKHNSWASSFAHLEEACTSKLDQVELSTPRSVSSTLYDDLWGIFTFYCVQGGNLQVDLMKAHQFTKLLQDCQLLNKVVKLEIMSMISKCEINNGKAQINFEEFLNLITRIAKLARAKDFKCVQHCNNEEEALYRLVFDQILPRASRWPKEQWDLMTTKLREPEVIMFFFGHLKALVTIFIFYARSYHTNPSTGMREFYMSYQNLQRFINDFLFAKLQISTVSCAQVFLAACSSRPFHLSASHDVNQCSKMLHSESSCSKSFIAAKDVEETRMATIRNLIAASGVVVAYTMSVTSESRKACMGFSAFIDFLGRASLTAYTKSKPIPPVLCVKALIHHICSEATNARVMEIIENHGSTCIHGNTFYLGTAAFRTKFFATWKEEGFPDYLTADVHLGHRTGQIPSHLEPRKSQPTAPLGKSVTSAFQSDIAVRNKASASGREILDRMLKSKVFS</sequence>
<keyword evidence="3" id="KW-1133">Transmembrane helix</keyword>
<feature type="compositionally biased region" description="Basic and acidic residues" evidence="2">
    <location>
        <begin position="41"/>
        <end position="59"/>
    </location>
</feature>
<dbReference type="GO" id="GO:0046785">
    <property type="term" value="P:microtubule polymerization"/>
    <property type="evidence" value="ECO:0007669"/>
    <property type="project" value="InterPro"/>
</dbReference>
<keyword evidence="3" id="KW-0812">Transmembrane</keyword>
<reference evidence="4" key="2">
    <citation type="submission" date="2011-02" db="EMBL/GenBank/DDBJ databases">
        <authorList>
            <person name="MacLean D."/>
        </authorList>
    </citation>
    <scope>NUCLEOTIDE SEQUENCE</scope>
</reference>
<dbReference type="HOGENOM" id="CLU_460353_0_0_1"/>
<name>F0WD26_9STRA</name>
<dbReference type="Pfam" id="PF05517">
    <property type="entry name" value="p25-alpha"/>
    <property type="match status" value="1"/>
</dbReference>
<accession>F0WD26</accession>
<organism evidence="4">
    <name type="scientific">Albugo laibachii Nc14</name>
    <dbReference type="NCBI Taxonomy" id="890382"/>
    <lineage>
        <taxon>Eukaryota</taxon>
        <taxon>Sar</taxon>
        <taxon>Stramenopiles</taxon>
        <taxon>Oomycota</taxon>
        <taxon>Peronosporomycetes</taxon>
        <taxon>Albuginales</taxon>
        <taxon>Albuginaceae</taxon>
        <taxon>Albugo</taxon>
    </lineage>
</organism>
<keyword evidence="3" id="KW-0472">Membrane</keyword>
<dbReference type="GO" id="GO:0015631">
    <property type="term" value="F:tubulin binding"/>
    <property type="evidence" value="ECO:0007669"/>
    <property type="project" value="InterPro"/>
</dbReference>
<evidence type="ECO:0000313" key="4">
    <source>
        <dbReference type="EMBL" id="CCA19098.1"/>
    </source>
</evidence>
<evidence type="ECO:0000256" key="3">
    <source>
        <dbReference type="SAM" id="Phobius"/>
    </source>
</evidence>
<dbReference type="EMBL" id="FR824108">
    <property type="protein sequence ID" value="CCA19098.1"/>
    <property type="molecule type" value="Genomic_DNA"/>
</dbReference>
<gene>
    <name evidence="4" type="primary">AlNc14C63G4547</name>
    <name evidence="4" type="ORF">ALNC14_052410</name>
</gene>
<proteinExistence type="inferred from homology"/>
<evidence type="ECO:0000256" key="2">
    <source>
        <dbReference type="SAM" id="MobiDB-lite"/>
    </source>
</evidence>
<evidence type="ECO:0000256" key="1">
    <source>
        <dbReference type="ARBA" id="ARBA00010994"/>
    </source>
</evidence>
<dbReference type="InterPro" id="IPR011992">
    <property type="entry name" value="EF-hand-dom_pair"/>
</dbReference>
<feature type="region of interest" description="Disordered" evidence="2">
    <location>
        <begin position="41"/>
        <end position="61"/>
    </location>
</feature>
<protein>
    <submittedName>
        <fullName evidence="4">Uncharacterized protein AlNc14C63G4547</fullName>
    </submittedName>
</protein>
<dbReference type="AlphaFoldDB" id="F0WD26"/>
<feature type="transmembrane region" description="Helical" evidence="3">
    <location>
        <begin position="306"/>
        <end position="325"/>
    </location>
</feature>
<comment type="similarity">
    <text evidence="1">Belongs to the TPPP family.</text>
</comment>
<dbReference type="InterPro" id="IPR008907">
    <property type="entry name" value="TPP/p25"/>
</dbReference>
<reference evidence="4" key="1">
    <citation type="journal article" date="2011" name="PLoS Biol.">
        <title>Gene gain and loss during evolution of obligate parasitism in the white rust pathogen of Arabidopsis thaliana.</title>
        <authorList>
            <person name="Kemen E."/>
            <person name="Gardiner A."/>
            <person name="Schultz-Larsen T."/>
            <person name="Kemen A.C."/>
            <person name="Balmuth A.L."/>
            <person name="Robert-Seilaniantz A."/>
            <person name="Bailey K."/>
            <person name="Holub E."/>
            <person name="Studholme D.J."/>
            <person name="Maclean D."/>
            <person name="Jones J.D."/>
        </authorList>
    </citation>
    <scope>NUCLEOTIDE SEQUENCE</scope>
</reference>
<dbReference type="SUPFAM" id="SSF47473">
    <property type="entry name" value="EF-hand"/>
    <property type="match status" value="1"/>
</dbReference>
<dbReference type="Gene3D" id="1.10.238.10">
    <property type="entry name" value="EF-hand"/>
    <property type="match status" value="1"/>
</dbReference>